<sequence>MAETNTPETAQRHRRATIADVAAAAGVSRSAVSKVFNGNGHISKATTERIRAAAAELGWSPSSSAVALRSARTNAIGLVVYRSRDVIAIPPMSSAVIAGIEAVLSPLDLGLLLYLRDRNQEDELAFYRRLTSSRRVDGMILTDSVVDDRRFEMLEQARMPTVLLGTPAAPIPFRHVDVDPPGAGMDAAVAHLIRHGHIHIAYVGGDETRVAAHIRRQAFDESVAQHDGIVGTVTVTSYSPDEAAQETLRLLRSPDRPTAVVYASDPMAMAGMRAAKLDGFRVPEDVSIVGFDGLPMGEWVEPQLSTVKRDGVMRGRAVAWEILDVLGMAPGERPELHAPELVIRGSTARAPK</sequence>
<dbReference type="InterPro" id="IPR010982">
    <property type="entry name" value="Lambda_DNA-bd_dom_sf"/>
</dbReference>
<evidence type="ECO:0000313" key="5">
    <source>
        <dbReference type="EMBL" id="HIY64712.1"/>
    </source>
</evidence>
<dbReference type="InterPro" id="IPR046335">
    <property type="entry name" value="LacI/GalR-like_sensor"/>
</dbReference>
<evidence type="ECO:0000259" key="4">
    <source>
        <dbReference type="PROSITE" id="PS50932"/>
    </source>
</evidence>
<reference evidence="5" key="2">
    <citation type="submission" date="2021-04" db="EMBL/GenBank/DDBJ databases">
        <authorList>
            <person name="Gilroy R."/>
        </authorList>
    </citation>
    <scope>NUCLEOTIDE SEQUENCE</scope>
    <source>
        <strain evidence="5">ChiGjej1B1-98</strain>
    </source>
</reference>
<dbReference type="PANTHER" id="PTHR30146">
    <property type="entry name" value="LACI-RELATED TRANSCRIPTIONAL REPRESSOR"/>
    <property type="match status" value="1"/>
</dbReference>
<dbReference type="SUPFAM" id="SSF47413">
    <property type="entry name" value="lambda repressor-like DNA-binding domains"/>
    <property type="match status" value="1"/>
</dbReference>
<accession>A0A9D2C7Z0</accession>
<evidence type="ECO:0000256" key="1">
    <source>
        <dbReference type="ARBA" id="ARBA00023015"/>
    </source>
</evidence>
<proteinExistence type="predicted"/>
<evidence type="ECO:0000313" key="6">
    <source>
        <dbReference type="Proteomes" id="UP000824005"/>
    </source>
</evidence>
<dbReference type="PANTHER" id="PTHR30146:SF155">
    <property type="entry name" value="ALANINE RACEMASE"/>
    <property type="match status" value="1"/>
</dbReference>
<feature type="domain" description="HTH lacI-type" evidence="4">
    <location>
        <begin position="16"/>
        <end position="70"/>
    </location>
</feature>
<dbReference type="Gene3D" id="3.40.50.2300">
    <property type="match status" value="2"/>
</dbReference>
<name>A0A9D2C7Z0_9MICO</name>
<dbReference type="Proteomes" id="UP000824005">
    <property type="component" value="Unassembled WGS sequence"/>
</dbReference>
<dbReference type="InterPro" id="IPR028082">
    <property type="entry name" value="Peripla_BP_I"/>
</dbReference>
<dbReference type="AlphaFoldDB" id="A0A9D2C7Z0"/>
<evidence type="ECO:0000256" key="2">
    <source>
        <dbReference type="ARBA" id="ARBA00023125"/>
    </source>
</evidence>
<keyword evidence="3" id="KW-0804">Transcription</keyword>
<dbReference type="Gene3D" id="1.10.260.40">
    <property type="entry name" value="lambda repressor-like DNA-binding domains"/>
    <property type="match status" value="1"/>
</dbReference>
<reference evidence="5" key="1">
    <citation type="journal article" date="2021" name="PeerJ">
        <title>Extensive microbial diversity within the chicken gut microbiome revealed by metagenomics and culture.</title>
        <authorList>
            <person name="Gilroy R."/>
            <person name="Ravi A."/>
            <person name="Getino M."/>
            <person name="Pursley I."/>
            <person name="Horton D.L."/>
            <person name="Alikhan N.F."/>
            <person name="Baker D."/>
            <person name="Gharbi K."/>
            <person name="Hall N."/>
            <person name="Watson M."/>
            <person name="Adriaenssens E.M."/>
            <person name="Foster-Nyarko E."/>
            <person name="Jarju S."/>
            <person name="Secka A."/>
            <person name="Antonio M."/>
            <person name="Oren A."/>
            <person name="Chaudhuri R.R."/>
            <person name="La Ragione R."/>
            <person name="Hildebrand F."/>
            <person name="Pallen M.J."/>
        </authorList>
    </citation>
    <scope>NUCLEOTIDE SEQUENCE</scope>
    <source>
        <strain evidence="5">ChiGjej1B1-98</strain>
    </source>
</reference>
<dbReference type="Pfam" id="PF13377">
    <property type="entry name" value="Peripla_BP_3"/>
    <property type="match status" value="1"/>
</dbReference>
<keyword evidence="2" id="KW-0238">DNA-binding</keyword>
<comment type="caution">
    <text evidence="5">The sequence shown here is derived from an EMBL/GenBank/DDBJ whole genome shotgun (WGS) entry which is preliminary data.</text>
</comment>
<gene>
    <name evidence="5" type="ORF">H9830_00365</name>
</gene>
<dbReference type="GO" id="GO:0003700">
    <property type="term" value="F:DNA-binding transcription factor activity"/>
    <property type="evidence" value="ECO:0007669"/>
    <property type="project" value="TreeGrafter"/>
</dbReference>
<dbReference type="GO" id="GO:0000976">
    <property type="term" value="F:transcription cis-regulatory region binding"/>
    <property type="evidence" value="ECO:0007669"/>
    <property type="project" value="TreeGrafter"/>
</dbReference>
<dbReference type="SUPFAM" id="SSF53822">
    <property type="entry name" value="Periplasmic binding protein-like I"/>
    <property type="match status" value="1"/>
</dbReference>
<dbReference type="CDD" id="cd01392">
    <property type="entry name" value="HTH_LacI"/>
    <property type="match status" value="1"/>
</dbReference>
<protein>
    <submittedName>
        <fullName evidence="5">LacI family transcriptional regulator</fullName>
    </submittedName>
</protein>
<organism evidence="5 6">
    <name type="scientific">Candidatus Agrococcus pullicola</name>
    <dbReference type="NCBI Taxonomy" id="2838429"/>
    <lineage>
        <taxon>Bacteria</taxon>
        <taxon>Bacillati</taxon>
        <taxon>Actinomycetota</taxon>
        <taxon>Actinomycetes</taxon>
        <taxon>Micrococcales</taxon>
        <taxon>Microbacteriaceae</taxon>
        <taxon>Agrococcus</taxon>
    </lineage>
</organism>
<dbReference type="InterPro" id="IPR000843">
    <property type="entry name" value="HTH_LacI"/>
</dbReference>
<keyword evidence="1" id="KW-0805">Transcription regulation</keyword>
<dbReference type="EMBL" id="DXDC01000007">
    <property type="protein sequence ID" value="HIY64712.1"/>
    <property type="molecule type" value="Genomic_DNA"/>
</dbReference>
<dbReference type="SMART" id="SM00354">
    <property type="entry name" value="HTH_LACI"/>
    <property type="match status" value="1"/>
</dbReference>
<dbReference type="Pfam" id="PF00356">
    <property type="entry name" value="LacI"/>
    <property type="match status" value="1"/>
</dbReference>
<dbReference type="PROSITE" id="PS50932">
    <property type="entry name" value="HTH_LACI_2"/>
    <property type="match status" value="1"/>
</dbReference>
<evidence type="ECO:0000256" key="3">
    <source>
        <dbReference type="ARBA" id="ARBA00023163"/>
    </source>
</evidence>